<dbReference type="GO" id="GO:0000145">
    <property type="term" value="C:exocyst"/>
    <property type="evidence" value="ECO:0007669"/>
    <property type="project" value="UniProtKB-UniRule"/>
</dbReference>
<dbReference type="STRING" id="67801.A0A1B0ATU3"/>
<dbReference type="GO" id="GO:0032584">
    <property type="term" value="C:growth cone membrane"/>
    <property type="evidence" value="ECO:0007669"/>
    <property type="project" value="TreeGrafter"/>
</dbReference>
<protein>
    <recommendedName>
        <fullName evidence="1">Exocyst complex component Sec8</fullName>
    </recommendedName>
</protein>
<organism evidence="3 4">
    <name type="scientific">Glossina palpalis gambiensis</name>
    <dbReference type="NCBI Taxonomy" id="67801"/>
    <lineage>
        <taxon>Eukaryota</taxon>
        <taxon>Metazoa</taxon>
        <taxon>Ecdysozoa</taxon>
        <taxon>Arthropoda</taxon>
        <taxon>Hexapoda</taxon>
        <taxon>Insecta</taxon>
        <taxon>Pterygota</taxon>
        <taxon>Neoptera</taxon>
        <taxon>Endopterygota</taxon>
        <taxon>Diptera</taxon>
        <taxon>Brachycera</taxon>
        <taxon>Muscomorpha</taxon>
        <taxon>Hippoboscoidea</taxon>
        <taxon>Glossinidae</taxon>
        <taxon>Glossina</taxon>
    </lineage>
</organism>
<dbReference type="GO" id="GO:0045202">
    <property type="term" value="C:synapse"/>
    <property type="evidence" value="ECO:0007669"/>
    <property type="project" value="TreeGrafter"/>
</dbReference>
<evidence type="ECO:0000313" key="4">
    <source>
        <dbReference type="Proteomes" id="UP000092460"/>
    </source>
</evidence>
<dbReference type="GO" id="GO:0006612">
    <property type="term" value="P:protein targeting to membrane"/>
    <property type="evidence" value="ECO:0007669"/>
    <property type="project" value="UniProtKB-UniRule"/>
</dbReference>
<dbReference type="GO" id="GO:0090522">
    <property type="term" value="P:vesicle tethering involved in exocytosis"/>
    <property type="evidence" value="ECO:0007669"/>
    <property type="project" value="UniProtKB-UniRule"/>
</dbReference>
<keyword evidence="1" id="KW-0653">Protein transport</keyword>
<feature type="coiled-coil region" evidence="2">
    <location>
        <begin position="86"/>
        <end position="113"/>
    </location>
</feature>
<reference evidence="4" key="1">
    <citation type="submission" date="2015-01" db="EMBL/GenBank/DDBJ databases">
        <authorList>
            <person name="Aksoy S."/>
            <person name="Warren W."/>
            <person name="Wilson R.K."/>
        </authorList>
    </citation>
    <scope>NUCLEOTIDE SEQUENCE [LARGE SCALE GENOMIC DNA]</scope>
    <source>
        <strain evidence="4">IAEA</strain>
    </source>
</reference>
<name>A0A1B0ATU3_9MUSC</name>
<reference evidence="3" key="2">
    <citation type="submission" date="2020-05" db="UniProtKB">
        <authorList>
            <consortium name="EnsemblMetazoa"/>
        </authorList>
    </citation>
    <scope>IDENTIFICATION</scope>
    <source>
        <strain evidence="3">IAEA</strain>
    </source>
</reference>
<dbReference type="Proteomes" id="UP000092460">
    <property type="component" value="Unassembled WGS sequence"/>
</dbReference>
<dbReference type="PANTHER" id="PTHR14146:SF0">
    <property type="entry name" value="EXOCYST COMPLEX COMPONENT 4"/>
    <property type="match status" value="1"/>
</dbReference>
<sequence length="325" mass="36262">METKHLMQDLPCFSEELLKAVCCLLKDYREICQAAYRSIVQPDTEDKRIYSVAWLKDENISRFLKTLSNWTALKSSSHRLRQGKKLQRHNLEASEEESSLQVQQRNIREAEMLTSNLGEGGISQQEILTDICVLKEIAILQISMQISGFANELRCPLVNGLSAVPDCGAYVAVKDGTLKVLTNLALEFDELANVCLLVLHLEIGVELNCTVTVSRLIRTLQAIRDAIKKLEAGSSHTTSYAWYAEELGYELATKTMKRLLAREKAAREDSRLAKGKFSGVEEGEKVLSPSTVDAVLFGLRRTVRELQFETVFEVSSTATAPSTTG</sequence>
<dbReference type="GO" id="GO:0015031">
    <property type="term" value="P:protein transport"/>
    <property type="evidence" value="ECO:0007669"/>
    <property type="project" value="UniProtKB-KW"/>
</dbReference>
<dbReference type="EMBL" id="JXJN01003448">
    <property type="status" value="NOT_ANNOTATED_CDS"/>
    <property type="molecule type" value="Genomic_DNA"/>
</dbReference>
<keyword evidence="4" id="KW-1185">Reference proteome</keyword>
<proteinExistence type="inferred from homology"/>
<accession>A0A1B0ATU3</accession>
<dbReference type="AlphaFoldDB" id="A0A1B0ATU3"/>
<evidence type="ECO:0000256" key="1">
    <source>
        <dbReference type="RuleBase" id="RU367079"/>
    </source>
</evidence>
<dbReference type="InterPro" id="IPR039682">
    <property type="entry name" value="Sec8/EXOC4"/>
</dbReference>
<keyword evidence="1" id="KW-0268">Exocytosis</keyword>
<dbReference type="EnsemblMetazoa" id="GPPI008315-RA">
    <property type="protein sequence ID" value="GPPI008315-PA"/>
    <property type="gene ID" value="GPPI008315"/>
</dbReference>
<dbReference type="VEuPathDB" id="VectorBase:GPPI008315"/>
<evidence type="ECO:0000256" key="2">
    <source>
        <dbReference type="SAM" id="Coils"/>
    </source>
</evidence>
<keyword evidence="1" id="KW-0813">Transport</keyword>
<evidence type="ECO:0000313" key="3">
    <source>
        <dbReference type="EnsemblMetazoa" id="GPPI008315-PA"/>
    </source>
</evidence>
<comment type="similarity">
    <text evidence="1">Belongs to the SEC8 family.</text>
</comment>
<comment type="function">
    <text evidence="1">Component of the exocyst complex involved in the docking of exocytic vesicles with fusion sites on the plasma membrane.</text>
</comment>
<dbReference type="PANTHER" id="PTHR14146">
    <property type="entry name" value="EXOCYST COMPLEX COMPONENT 4"/>
    <property type="match status" value="1"/>
</dbReference>
<dbReference type="GO" id="GO:0007268">
    <property type="term" value="P:chemical synaptic transmission"/>
    <property type="evidence" value="ECO:0007669"/>
    <property type="project" value="TreeGrafter"/>
</dbReference>
<keyword evidence="2" id="KW-0175">Coiled coil</keyword>
<dbReference type="GO" id="GO:0006893">
    <property type="term" value="P:Golgi to plasma membrane transport"/>
    <property type="evidence" value="ECO:0007669"/>
    <property type="project" value="TreeGrafter"/>
</dbReference>